<name>A0AAV5RHW0_STABA</name>
<evidence type="ECO:0000256" key="6">
    <source>
        <dbReference type="SAM" id="Phobius"/>
    </source>
</evidence>
<comment type="subcellular location">
    <subcellularLocation>
        <location evidence="1">Membrane</location>
        <topology evidence="1">Multi-pass membrane protein</topology>
    </subcellularLocation>
</comment>
<keyword evidence="2 6" id="KW-0812">Transmembrane</keyword>
<feature type="transmembrane region" description="Helical" evidence="6">
    <location>
        <begin position="171"/>
        <end position="190"/>
    </location>
</feature>
<dbReference type="InterPro" id="IPR050186">
    <property type="entry name" value="TPT_transporter"/>
</dbReference>
<evidence type="ECO:0000256" key="3">
    <source>
        <dbReference type="ARBA" id="ARBA00022989"/>
    </source>
</evidence>
<keyword evidence="3 6" id="KW-1133">Transmembrane helix</keyword>
<organism evidence="8 9">
    <name type="scientific">Starmerella bacillaris</name>
    <name type="common">Yeast</name>
    <name type="synonym">Candida zemplinina</name>
    <dbReference type="NCBI Taxonomy" id="1247836"/>
    <lineage>
        <taxon>Eukaryota</taxon>
        <taxon>Fungi</taxon>
        <taxon>Dikarya</taxon>
        <taxon>Ascomycota</taxon>
        <taxon>Saccharomycotina</taxon>
        <taxon>Dipodascomycetes</taxon>
        <taxon>Dipodascales</taxon>
        <taxon>Trichomonascaceae</taxon>
        <taxon>Starmerella</taxon>
    </lineage>
</organism>
<evidence type="ECO:0000256" key="4">
    <source>
        <dbReference type="ARBA" id="ARBA00023136"/>
    </source>
</evidence>
<dbReference type="PANTHER" id="PTHR11132">
    <property type="entry name" value="SOLUTE CARRIER FAMILY 35"/>
    <property type="match status" value="1"/>
</dbReference>
<evidence type="ECO:0000256" key="2">
    <source>
        <dbReference type="ARBA" id="ARBA00022692"/>
    </source>
</evidence>
<feature type="transmembrane region" description="Helical" evidence="6">
    <location>
        <begin position="196"/>
        <end position="220"/>
    </location>
</feature>
<evidence type="ECO:0000313" key="9">
    <source>
        <dbReference type="Proteomes" id="UP001362899"/>
    </source>
</evidence>
<evidence type="ECO:0000313" key="8">
    <source>
        <dbReference type="EMBL" id="GMM51104.1"/>
    </source>
</evidence>
<evidence type="ECO:0000256" key="1">
    <source>
        <dbReference type="ARBA" id="ARBA00004141"/>
    </source>
</evidence>
<reference evidence="8 9" key="1">
    <citation type="journal article" date="2023" name="Elife">
        <title>Identification of key yeast species and microbe-microbe interactions impacting larval growth of Drosophila in the wild.</title>
        <authorList>
            <person name="Mure A."/>
            <person name="Sugiura Y."/>
            <person name="Maeda R."/>
            <person name="Honda K."/>
            <person name="Sakurai N."/>
            <person name="Takahashi Y."/>
            <person name="Watada M."/>
            <person name="Katoh T."/>
            <person name="Gotoh A."/>
            <person name="Gotoh Y."/>
            <person name="Taniguchi I."/>
            <person name="Nakamura K."/>
            <person name="Hayashi T."/>
            <person name="Katayama T."/>
            <person name="Uemura T."/>
            <person name="Hattori Y."/>
        </authorList>
    </citation>
    <scope>NUCLEOTIDE SEQUENCE [LARGE SCALE GENOMIC DNA]</scope>
    <source>
        <strain evidence="8 9">SB-73</strain>
    </source>
</reference>
<feature type="transmembrane region" description="Helical" evidence="6">
    <location>
        <begin position="241"/>
        <end position="260"/>
    </location>
</feature>
<dbReference type="GO" id="GO:0016020">
    <property type="term" value="C:membrane"/>
    <property type="evidence" value="ECO:0007669"/>
    <property type="project" value="UniProtKB-SubCell"/>
</dbReference>
<dbReference type="Pfam" id="PF03151">
    <property type="entry name" value="TPT"/>
    <property type="match status" value="1"/>
</dbReference>
<feature type="transmembrane region" description="Helical" evidence="6">
    <location>
        <begin position="310"/>
        <end position="331"/>
    </location>
</feature>
<comment type="caution">
    <text evidence="8">The sequence shown here is derived from an EMBL/GenBank/DDBJ whole genome shotgun (WGS) entry which is preliminary data.</text>
</comment>
<feature type="transmembrane region" description="Helical" evidence="6">
    <location>
        <begin position="51"/>
        <end position="72"/>
    </location>
</feature>
<evidence type="ECO:0000259" key="7">
    <source>
        <dbReference type="Pfam" id="PF03151"/>
    </source>
</evidence>
<feature type="transmembrane region" description="Helical" evidence="6">
    <location>
        <begin position="337"/>
        <end position="356"/>
    </location>
</feature>
<feature type="domain" description="Sugar phosphate transporter" evidence="7">
    <location>
        <begin position="52"/>
        <end position="353"/>
    </location>
</feature>
<protein>
    <submittedName>
        <fullName evidence="8">Ymd8 protein</fullName>
    </submittedName>
</protein>
<dbReference type="Proteomes" id="UP001362899">
    <property type="component" value="Unassembled WGS sequence"/>
</dbReference>
<proteinExistence type="predicted"/>
<feature type="transmembrane region" description="Helical" evidence="6">
    <location>
        <begin position="84"/>
        <end position="105"/>
    </location>
</feature>
<dbReference type="AlphaFoldDB" id="A0AAV5RHW0"/>
<sequence length="358" mass="39518">MELDTWDPESHKRSRSSTISHSGDLETNIPDLPEDDLVSEPQNTSLFQTRALVSLCLWYTFSIAVSVYNKYLLNGKGLHFECPLFMTAFHQLLLILLSVLAIRIFKLPIQHLNLTDRVKIIPATIASAMDIGLSNTSLLFVTLSFYTMIKTSALGFVLLFSVIFKLEVLTLRLVVIVAVMSLGVFMMVMGEAEFSVLGFLLVLGASAASGLRWSLIKIFLEGKVIHKPASVVGKRSTKPHPVQTILALAPGMLVLLVIWACIEETPAKLLKSELWNSSPFVAVGLLVFPGFLVFGMTWSEFELLNCTSPLTLVIAGIMKEIMTIVISTLAFKDHISLVNVCGLILALLAVAAYHYYRV</sequence>
<feature type="transmembrane region" description="Helical" evidence="6">
    <location>
        <begin position="280"/>
        <end position="298"/>
    </location>
</feature>
<keyword evidence="9" id="KW-1185">Reference proteome</keyword>
<dbReference type="InterPro" id="IPR004853">
    <property type="entry name" value="Sugar_P_trans_dom"/>
</dbReference>
<feature type="transmembrane region" description="Helical" evidence="6">
    <location>
        <begin position="138"/>
        <end position="164"/>
    </location>
</feature>
<gene>
    <name evidence="8" type="ORF">DASB73_020620</name>
</gene>
<feature type="region of interest" description="Disordered" evidence="5">
    <location>
        <begin position="1"/>
        <end position="26"/>
    </location>
</feature>
<evidence type="ECO:0000256" key="5">
    <source>
        <dbReference type="SAM" id="MobiDB-lite"/>
    </source>
</evidence>
<keyword evidence="4 6" id="KW-0472">Membrane</keyword>
<dbReference type="EMBL" id="BTGC01000003">
    <property type="protein sequence ID" value="GMM51104.1"/>
    <property type="molecule type" value="Genomic_DNA"/>
</dbReference>
<accession>A0AAV5RHW0</accession>